<name>A0AC61QKD0_9BACT</name>
<sequence>MKPLYIIIGAYGSGKSEFSIHLAKSLNQPDNKVVLADMDVVNPYFRTREVQEEFAQIGIKVIAPEGAFKHADLPMLSPSIKGAIENYEETVILDVGGDPVGCKILGRFQTEIETRGYQMLFVVNTYRPFTTNVDEILSMKAQMEASSRLKVTEFICNNNLMEYTTQEVVEEGIKILNECSEKTGLPFNYYLVLDLYQDRVPDGLMGKKRIIMNYTFRKPWEYYVMKGI</sequence>
<evidence type="ECO:0000313" key="2">
    <source>
        <dbReference type="Proteomes" id="UP000294588"/>
    </source>
</evidence>
<protein>
    <submittedName>
        <fullName evidence="1">Uncharacterized protein</fullName>
    </submittedName>
</protein>
<keyword evidence="2" id="KW-1185">Reference proteome</keyword>
<comment type="caution">
    <text evidence="1">The sequence shown here is derived from an EMBL/GenBank/DDBJ whole genome shotgun (WGS) entry which is preliminary data.</text>
</comment>
<dbReference type="EMBL" id="SMOG01000002">
    <property type="protein sequence ID" value="TDF74113.1"/>
    <property type="molecule type" value="Genomic_DNA"/>
</dbReference>
<evidence type="ECO:0000313" key="1">
    <source>
        <dbReference type="EMBL" id="TDF74113.1"/>
    </source>
</evidence>
<dbReference type="Proteomes" id="UP000294588">
    <property type="component" value="Unassembled WGS sequence"/>
</dbReference>
<proteinExistence type="predicted"/>
<reference evidence="1" key="1">
    <citation type="submission" date="2019-03" db="EMBL/GenBank/DDBJ databases">
        <title>Candidatus Syntrophosphaera thermopropionivorans: a novel player in syntrophic propionate oxidation during anaerobic digestion.</title>
        <authorList>
            <person name="Dyksma S."/>
        </authorList>
    </citation>
    <scope>NUCLEOTIDE SEQUENCE</scope>
    <source>
        <strain evidence="1">W5</strain>
    </source>
</reference>
<gene>
    <name evidence="1" type="ORF">E0946_01370</name>
</gene>
<accession>A0AC61QKD0</accession>
<organism evidence="1 2">
    <name type="scientific">Candidatus Syntrophosphaera thermopropionivorans</name>
    <dbReference type="NCBI Taxonomy" id="2593015"/>
    <lineage>
        <taxon>Bacteria</taxon>
        <taxon>Pseudomonadati</taxon>
        <taxon>Candidatus Cloacimonadota</taxon>
        <taxon>Candidatus Cloacimonadia</taxon>
        <taxon>Candidatus Cloacimonadales</taxon>
        <taxon>Candidatus Cloacimonadaceae</taxon>
        <taxon>Candidatus Syntrophosphaera</taxon>
    </lineage>
</organism>